<dbReference type="InterPro" id="IPR025194">
    <property type="entry name" value="RodZ-like_C"/>
</dbReference>
<dbReference type="InterPro" id="IPR010982">
    <property type="entry name" value="Lambda_DNA-bd_dom_sf"/>
</dbReference>
<evidence type="ECO:0000256" key="1">
    <source>
        <dbReference type="SAM" id="MobiDB-lite"/>
    </source>
</evidence>
<evidence type="ECO:0000313" key="5">
    <source>
        <dbReference type="Proteomes" id="UP000006201"/>
    </source>
</evidence>
<keyword evidence="5" id="KW-1185">Reference proteome</keyword>
<dbReference type="EMBL" id="AAOH01000002">
    <property type="protein sequence ID" value="EAR29911.1"/>
    <property type="molecule type" value="Genomic_DNA"/>
</dbReference>
<dbReference type="Proteomes" id="UP000006201">
    <property type="component" value="Unassembled WGS sequence"/>
</dbReference>
<feature type="region of interest" description="Disordered" evidence="1">
    <location>
        <begin position="189"/>
        <end position="209"/>
    </location>
</feature>
<feature type="transmembrane region" description="Helical" evidence="2">
    <location>
        <begin position="114"/>
        <end position="134"/>
    </location>
</feature>
<dbReference type="InterPro" id="IPR001387">
    <property type="entry name" value="Cro/C1-type_HTH"/>
</dbReference>
<reference evidence="4 5" key="1">
    <citation type="submission" date="2006-02" db="EMBL/GenBank/DDBJ databases">
        <authorList>
            <person name="Moran M.A."/>
            <person name="Kjelleberg S."/>
            <person name="Egan S."/>
            <person name="Saunders N."/>
            <person name="Thomas T."/>
            <person name="Ferriera S."/>
            <person name="Johnson J."/>
            <person name="Kravitz S."/>
            <person name="Halpern A."/>
            <person name="Remington K."/>
            <person name="Beeson K."/>
            <person name="Tran B."/>
            <person name="Rogers Y.-H."/>
            <person name="Friedman R."/>
            <person name="Venter J.C."/>
        </authorList>
    </citation>
    <scope>NUCLEOTIDE SEQUENCE [LARGE SCALE GENOMIC DNA]</scope>
    <source>
        <strain evidence="4 5">D2</strain>
    </source>
</reference>
<keyword evidence="2" id="KW-0812">Transmembrane</keyword>
<dbReference type="HOGENOM" id="CLU_047530_3_1_6"/>
<name>A4C7F7_9GAMM</name>
<comment type="caution">
    <text evidence="4">The sequence shown here is derived from an EMBL/GenBank/DDBJ whole genome shotgun (WGS) entry which is preliminary data.</text>
</comment>
<dbReference type="CDD" id="cd00093">
    <property type="entry name" value="HTH_XRE"/>
    <property type="match status" value="1"/>
</dbReference>
<protein>
    <submittedName>
        <fullName evidence="4">Putative transcriptional regulator, HTH domain</fullName>
    </submittedName>
</protein>
<dbReference type="AlphaFoldDB" id="A4C7F7"/>
<dbReference type="Pfam" id="PF13464">
    <property type="entry name" value="RodZ_C"/>
    <property type="match status" value="1"/>
</dbReference>
<evidence type="ECO:0000256" key="2">
    <source>
        <dbReference type="SAM" id="Phobius"/>
    </source>
</evidence>
<proteinExistence type="predicted"/>
<dbReference type="GO" id="GO:0003677">
    <property type="term" value="F:DNA binding"/>
    <property type="evidence" value="ECO:0007669"/>
    <property type="project" value="InterPro"/>
</dbReference>
<dbReference type="Pfam" id="PF13413">
    <property type="entry name" value="HTH_25"/>
    <property type="match status" value="1"/>
</dbReference>
<feature type="domain" description="Cytoskeleton protein RodZ-like C-terminal" evidence="3">
    <location>
        <begin position="240"/>
        <end position="310"/>
    </location>
</feature>
<dbReference type="OrthoDB" id="9790252at2"/>
<feature type="compositionally biased region" description="Low complexity" evidence="1">
    <location>
        <begin position="189"/>
        <end position="208"/>
    </location>
</feature>
<keyword evidence="2" id="KW-1133">Transmembrane helix</keyword>
<dbReference type="eggNOG" id="COG1426">
    <property type="taxonomic scope" value="Bacteria"/>
</dbReference>
<dbReference type="STRING" id="87626.PTD2_13864"/>
<gene>
    <name evidence="4" type="ORF">PTD2_13864</name>
</gene>
<dbReference type="Gene3D" id="1.10.260.40">
    <property type="entry name" value="lambda repressor-like DNA-binding domains"/>
    <property type="match status" value="1"/>
</dbReference>
<dbReference type="InterPro" id="IPR050400">
    <property type="entry name" value="Bact_Cytoskel_RodZ"/>
</dbReference>
<dbReference type="SUPFAM" id="SSF47413">
    <property type="entry name" value="lambda repressor-like DNA-binding domains"/>
    <property type="match status" value="1"/>
</dbReference>
<organism evidence="4 5">
    <name type="scientific">Pseudoalteromonas tunicata D2</name>
    <dbReference type="NCBI Taxonomy" id="87626"/>
    <lineage>
        <taxon>Bacteria</taxon>
        <taxon>Pseudomonadati</taxon>
        <taxon>Pseudomonadota</taxon>
        <taxon>Gammaproteobacteria</taxon>
        <taxon>Alteromonadales</taxon>
        <taxon>Pseudoalteromonadaceae</taxon>
        <taxon>Pseudoalteromonas</taxon>
    </lineage>
</organism>
<accession>A4C7F7</accession>
<evidence type="ECO:0000313" key="4">
    <source>
        <dbReference type="EMBL" id="EAR29911.1"/>
    </source>
</evidence>
<keyword evidence="2" id="KW-0472">Membrane</keyword>
<dbReference type="RefSeq" id="WP_009837784.1">
    <property type="nucleotide sequence ID" value="NZ_AAOH01000002.1"/>
</dbReference>
<dbReference type="PANTHER" id="PTHR34475">
    <property type="match status" value="1"/>
</dbReference>
<dbReference type="PANTHER" id="PTHR34475:SF1">
    <property type="entry name" value="CYTOSKELETON PROTEIN RODZ"/>
    <property type="match status" value="1"/>
</dbReference>
<evidence type="ECO:0000259" key="3">
    <source>
        <dbReference type="Pfam" id="PF13464"/>
    </source>
</evidence>
<sequence>MIEQEVTDNTVETPLPLVGSFLTAGREAAKISVDEFAKRLNLSAAQLTNLESNQFALLGPATFVKGYIKSYCKFLSLDESYVLSLYDAQTEGPTISKMQSFSRRTEKEAHDNRLMLFSYAVLSLVIGLSVLWWWQNRDTTPAPIASPEIQNVEQQSVSVVAQDSLQKQPVQNQDAQLGLNSEQITNELSEQTQVEQSEQTPESTQVEQELNEATQVIEPVVAVIKKNDKQANNSLNKVVMYFNNDSWVEIFDSSAARVAFGVKKAGYTMTVEGKAPFAVVVGKPHLVEVEFDGEQIDMSKFPSHRLAKFSLPLTE</sequence>